<evidence type="ECO:0000313" key="5">
    <source>
        <dbReference type="Proteomes" id="UP000280501"/>
    </source>
</evidence>
<keyword evidence="2" id="KW-0472">Membrane</keyword>
<dbReference type="AlphaFoldDB" id="A0A3N4YLF2"/>
<proteinExistence type="predicted"/>
<evidence type="ECO:0000313" key="4">
    <source>
        <dbReference type="EMBL" id="RPF20144.1"/>
    </source>
</evidence>
<dbReference type="OrthoDB" id="3389322at2"/>
<keyword evidence="2" id="KW-1133">Transmembrane helix</keyword>
<protein>
    <submittedName>
        <fullName evidence="4">Uncharacterized protein DUF4129</fullName>
    </submittedName>
</protein>
<reference evidence="4 5" key="1">
    <citation type="submission" date="2018-11" db="EMBL/GenBank/DDBJ databases">
        <title>Sequencing the genomes of 1000 actinobacteria strains.</title>
        <authorList>
            <person name="Klenk H.-P."/>
        </authorList>
    </citation>
    <scope>NUCLEOTIDE SEQUENCE [LARGE SCALE GENOMIC DNA]</scope>
    <source>
        <strain evidence="4 5">DSM 15700</strain>
    </source>
</reference>
<dbReference type="InterPro" id="IPR025403">
    <property type="entry name" value="TgpA-like_C"/>
</dbReference>
<comment type="caution">
    <text evidence="4">The sequence shown here is derived from an EMBL/GenBank/DDBJ whole genome shotgun (WGS) entry which is preliminary data.</text>
</comment>
<gene>
    <name evidence="4" type="ORF">EDD34_0722</name>
</gene>
<dbReference type="EMBL" id="RKQZ01000001">
    <property type="protein sequence ID" value="RPF20144.1"/>
    <property type="molecule type" value="Genomic_DNA"/>
</dbReference>
<sequence length="259" mass="27222">MTAWMEPPVEPGREEAHDWLRTELQRAEYAERESLLQRLVDAVVDWFRGLDDIPVTGLPGPQLAIAIVGIVLVVLAIAWFVAGPVRRERGRKRSDAVVEKDDVRTAAQMRAAAEAAARSGDWTTAVAERYRAVVRSCEERAVIDPRPGRTAQEAANDIGGRLPGLAARLHLAAGVFDQVEYGGEDASARDDTALRELDEAVIAARVERTEPAGPGAGTGAPMSPTPSVGATAGAVPAGDPGTPPAASGPDTSGRGVDAP</sequence>
<accession>A0A3N4YLF2</accession>
<evidence type="ECO:0000259" key="3">
    <source>
        <dbReference type="Pfam" id="PF13559"/>
    </source>
</evidence>
<feature type="transmembrane region" description="Helical" evidence="2">
    <location>
        <begin position="63"/>
        <end position="82"/>
    </location>
</feature>
<keyword evidence="5" id="KW-1185">Reference proteome</keyword>
<evidence type="ECO:0000256" key="1">
    <source>
        <dbReference type="SAM" id="MobiDB-lite"/>
    </source>
</evidence>
<dbReference type="Proteomes" id="UP000280501">
    <property type="component" value="Unassembled WGS sequence"/>
</dbReference>
<feature type="region of interest" description="Disordered" evidence="1">
    <location>
        <begin position="207"/>
        <end position="259"/>
    </location>
</feature>
<name>A0A3N4YLF2_9MICO</name>
<feature type="domain" description="Protein-glutamine gamma-glutamyltransferase-like C-terminal" evidence="3">
    <location>
        <begin position="129"/>
        <end position="199"/>
    </location>
</feature>
<dbReference type="Pfam" id="PF13559">
    <property type="entry name" value="DUF4129"/>
    <property type="match status" value="1"/>
</dbReference>
<organism evidence="4 5">
    <name type="scientific">Myceligenerans xiligouense</name>
    <dbReference type="NCBI Taxonomy" id="253184"/>
    <lineage>
        <taxon>Bacteria</taxon>
        <taxon>Bacillati</taxon>
        <taxon>Actinomycetota</taxon>
        <taxon>Actinomycetes</taxon>
        <taxon>Micrococcales</taxon>
        <taxon>Promicromonosporaceae</taxon>
        <taxon>Myceligenerans</taxon>
    </lineage>
</organism>
<evidence type="ECO:0000256" key="2">
    <source>
        <dbReference type="SAM" id="Phobius"/>
    </source>
</evidence>
<keyword evidence="2" id="KW-0812">Transmembrane</keyword>